<reference evidence="1 2" key="1">
    <citation type="submission" date="2024-01" db="EMBL/GenBank/DDBJ databases">
        <title>Niabella digestum sp. nov., isolated from waste digestion system.</title>
        <authorList>
            <person name="Zhang L."/>
        </authorList>
    </citation>
    <scope>NUCLEOTIDE SEQUENCE [LARGE SCALE GENOMIC DNA]</scope>
    <source>
        <strain evidence="1 2">A18</strain>
    </source>
</reference>
<proteinExistence type="predicted"/>
<sequence>MNITISGRYGNRYSKINEQIYNNKITQLELDFSLKRNWAKKYYIKFYSNANLNFSYSNQMKPISGFNGKILNIKNALGQTFMVDKKMNIVLLAENYVNNIFSSYQNNLSFFELKSNYNINKKWSCGLVFSNITYEKGYSHFINTPLVQSFTHVPLIPRSILIRVGTNF</sequence>
<accession>A0ABU7RH81</accession>
<dbReference type="RefSeq" id="WP_330974769.1">
    <property type="nucleotide sequence ID" value="NZ_JAZGLY010000004.1"/>
</dbReference>
<evidence type="ECO:0000313" key="1">
    <source>
        <dbReference type="EMBL" id="MEE6187361.1"/>
    </source>
</evidence>
<dbReference type="EMBL" id="JAZGLY010000004">
    <property type="protein sequence ID" value="MEE6187361.1"/>
    <property type="molecule type" value="Genomic_DNA"/>
</dbReference>
<dbReference type="Proteomes" id="UP001357452">
    <property type="component" value="Unassembled WGS sequence"/>
</dbReference>
<protein>
    <recommendedName>
        <fullName evidence="3">TonB-dependent receptor</fullName>
    </recommendedName>
</protein>
<name>A0ABU7RH81_9BACT</name>
<evidence type="ECO:0000313" key="2">
    <source>
        <dbReference type="Proteomes" id="UP001357452"/>
    </source>
</evidence>
<comment type="caution">
    <text evidence="1">The sequence shown here is derived from an EMBL/GenBank/DDBJ whole genome shotgun (WGS) entry which is preliminary data.</text>
</comment>
<organism evidence="1 2">
    <name type="scientific">Niabella digestorum</name>
    <dbReference type="NCBI Taxonomy" id="3117701"/>
    <lineage>
        <taxon>Bacteria</taxon>
        <taxon>Pseudomonadati</taxon>
        <taxon>Bacteroidota</taxon>
        <taxon>Chitinophagia</taxon>
        <taxon>Chitinophagales</taxon>
        <taxon>Chitinophagaceae</taxon>
        <taxon>Niabella</taxon>
    </lineage>
</organism>
<gene>
    <name evidence="1" type="ORF">V2H41_08755</name>
</gene>
<keyword evidence="2" id="KW-1185">Reference proteome</keyword>
<evidence type="ECO:0008006" key="3">
    <source>
        <dbReference type="Google" id="ProtNLM"/>
    </source>
</evidence>